<dbReference type="Proteomes" id="UP000030745">
    <property type="component" value="Unassembled WGS sequence"/>
</dbReference>
<feature type="region of interest" description="Disordered" evidence="1">
    <location>
        <begin position="44"/>
        <end position="87"/>
    </location>
</feature>
<dbReference type="GeneID" id="24131268"/>
<gene>
    <name evidence="2" type="ORF">SPRG_09072</name>
</gene>
<sequence>MLFAHAKDKCAFLDAGAKPFATLWAETEADDALKARVYHQHATLRASLEQRDEEGKANPDDEEKAAPNEEASKAEMPSDAKRKRRDNPKVHVFILCTRSTKGATGTRSVLGKG</sequence>
<evidence type="ECO:0000313" key="3">
    <source>
        <dbReference type="Proteomes" id="UP000030745"/>
    </source>
</evidence>
<keyword evidence="3" id="KW-1185">Reference proteome</keyword>
<dbReference type="VEuPathDB" id="FungiDB:SPRG_09072"/>
<dbReference type="AlphaFoldDB" id="A0A067CGW5"/>
<evidence type="ECO:0000313" key="2">
    <source>
        <dbReference type="EMBL" id="KDO25776.1"/>
    </source>
</evidence>
<name>A0A067CGW5_SAPPC</name>
<proteinExistence type="predicted"/>
<dbReference type="KEGG" id="spar:SPRG_09072"/>
<evidence type="ECO:0000256" key="1">
    <source>
        <dbReference type="SAM" id="MobiDB-lite"/>
    </source>
</evidence>
<accession>A0A067CGW5</accession>
<protein>
    <submittedName>
        <fullName evidence="2">Uncharacterized protein</fullName>
    </submittedName>
</protein>
<reference evidence="2 3" key="1">
    <citation type="journal article" date="2013" name="PLoS Genet.">
        <title>Distinctive expansion of potential virulence genes in the genome of the oomycete fish pathogen Saprolegnia parasitica.</title>
        <authorList>
            <person name="Jiang R.H."/>
            <person name="de Bruijn I."/>
            <person name="Haas B.J."/>
            <person name="Belmonte R."/>
            <person name="Lobach L."/>
            <person name="Christie J."/>
            <person name="van den Ackerveken G."/>
            <person name="Bottin A."/>
            <person name="Bulone V."/>
            <person name="Diaz-Moreno S.M."/>
            <person name="Dumas B."/>
            <person name="Fan L."/>
            <person name="Gaulin E."/>
            <person name="Govers F."/>
            <person name="Grenville-Briggs L.J."/>
            <person name="Horner N.R."/>
            <person name="Levin J.Z."/>
            <person name="Mammella M."/>
            <person name="Meijer H.J."/>
            <person name="Morris P."/>
            <person name="Nusbaum C."/>
            <person name="Oome S."/>
            <person name="Phillips A.J."/>
            <person name="van Rooyen D."/>
            <person name="Rzeszutek E."/>
            <person name="Saraiva M."/>
            <person name="Secombes C.J."/>
            <person name="Seidl M.F."/>
            <person name="Snel B."/>
            <person name="Stassen J.H."/>
            <person name="Sykes S."/>
            <person name="Tripathy S."/>
            <person name="van den Berg H."/>
            <person name="Vega-Arreguin J.C."/>
            <person name="Wawra S."/>
            <person name="Young S.K."/>
            <person name="Zeng Q."/>
            <person name="Dieguez-Uribeondo J."/>
            <person name="Russ C."/>
            <person name="Tyler B.M."/>
            <person name="van West P."/>
        </authorList>
    </citation>
    <scope>NUCLEOTIDE SEQUENCE [LARGE SCALE GENOMIC DNA]</scope>
    <source>
        <strain evidence="2 3">CBS 223.65</strain>
    </source>
</reference>
<dbReference type="RefSeq" id="XP_012203580.1">
    <property type="nucleotide sequence ID" value="XM_012348190.1"/>
</dbReference>
<dbReference type="EMBL" id="KK583229">
    <property type="protein sequence ID" value="KDO25776.1"/>
    <property type="molecule type" value="Genomic_DNA"/>
</dbReference>
<feature type="compositionally biased region" description="Basic and acidic residues" evidence="1">
    <location>
        <begin position="48"/>
        <end position="80"/>
    </location>
</feature>
<organism evidence="2 3">
    <name type="scientific">Saprolegnia parasitica (strain CBS 223.65)</name>
    <dbReference type="NCBI Taxonomy" id="695850"/>
    <lineage>
        <taxon>Eukaryota</taxon>
        <taxon>Sar</taxon>
        <taxon>Stramenopiles</taxon>
        <taxon>Oomycota</taxon>
        <taxon>Saprolegniomycetes</taxon>
        <taxon>Saprolegniales</taxon>
        <taxon>Saprolegniaceae</taxon>
        <taxon>Saprolegnia</taxon>
    </lineage>
</organism>